<proteinExistence type="predicted"/>
<reference evidence="3 4" key="2">
    <citation type="submission" date="2018-11" db="EMBL/GenBank/DDBJ databases">
        <authorList>
            <consortium name="Pathogen Informatics"/>
        </authorList>
    </citation>
    <scope>NUCLEOTIDE SEQUENCE [LARGE SCALE GENOMIC DNA]</scope>
    <source>
        <strain evidence="3">Dakar</strain>
        <strain evidence="4">Dakar, Senegal</strain>
    </source>
</reference>
<evidence type="ECO:0000313" key="3">
    <source>
        <dbReference type="EMBL" id="VDP06647.1"/>
    </source>
</evidence>
<organism evidence="5">
    <name type="scientific">Schistosoma curassoni</name>
    <dbReference type="NCBI Taxonomy" id="6186"/>
    <lineage>
        <taxon>Eukaryota</taxon>
        <taxon>Metazoa</taxon>
        <taxon>Spiralia</taxon>
        <taxon>Lophotrochozoa</taxon>
        <taxon>Platyhelminthes</taxon>
        <taxon>Trematoda</taxon>
        <taxon>Digenea</taxon>
        <taxon>Strigeidida</taxon>
        <taxon>Schistosomatoidea</taxon>
        <taxon>Schistosomatidae</taxon>
        <taxon>Schistosoma</taxon>
    </lineage>
</organism>
<feature type="region of interest" description="Disordered" evidence="2">
    <location>
        <begin position="31"/>
        <end position="75"/>
    </location>
</feature>
<evidence type="ECO:0000256" key="2">
    <source>
        <dbReference type="SAM" id="MobiDB-lite"/>
    </source>
</evidence>
<feature type="compositionally biased region" description="Low complexity" evidence="2">
    <location>
        <begin position="54"/>
        <end position="75"/>
    </location>
</feature>
<sequence>MTTTREQLEEHQKRLLELDQELTDLRSRLLATSVSSSGSSSNKNRSLGRRRKGSSGSLNSNSNTTHGSDGSSGGLIISAKQRAEYEERIQFMESEVSVCVCSLYRL</sequence>
<keyword evidence="4" id="KW-1185">Reference proteome</keyword>
<dbReference type="Proteomes" id="UP000279833">
    <property type="component" value="Unassembled WGS sequence"/>
</dbReference>
<evidence type="ECO:0000313" key="5">
    <source>
        <dbReference type="WBParaSite" id="SCUD_0000670301-mRNA-1"/>
    </source>
</evidence>
<dbReference type="AlphaFoldDB" id="A0A183JVF8"/>
<dbReference type="WBParaSite" id="SCUD_0000670301-mRNA-1">
    <property type="protein sequence ID" value="SCUD_0000670301-mRNA-1"/>
    <property type="gene ID" value="SCUD_0000670301"/>
</dbReference>
<evidence type="ECO:0000256" key="1">
    <source>
        <dbReference type="SAM" id="Coils"/>
    </source>
</evidence>
<name>A0A183JVF8_9TREM</name>
<keyword evidence="1" id="KW-0175">Coiled coil</keyword>
<gene>
    <name evidence="3" type="ORF">SCUD_LOCUS6704</name>
</gene>
<feature type="compositionally biased region" description="Low complexity" evidence="2">
    <location>
        <begin position="31"/>
        <end position="45"/>
    </location>
</feature>
<feature type="coiled-coil region" evidence="1">
    <location>
        <begin position="1"/>
        <end position="28"/>
    </location>
</feature>
<protein>
    <submittedName>
        <fullName evidence="5">E3 ubiquitin protein ligase</fullName>
    </submittedName>
</protein>
<evidence type="ECO:0000313" key="4">
    <source>
        <dbReference type="Proteomes" id="UP000279833"/>
    </source>
</evidence>
<dbReference type="EMBL" id="UZAK01016333">
    <property type="protein sequence ID" value="VDP06647.1"/>
    <property type="molecule type" value="Genomic_DNA"/>
</dbReference>
<reference evidence="5" key="1">
    <citation type="submission" date="2016-06" db="UniProtKB">
        <authorList>
            <consortium name="WormBaseParasite"/>
        </authorList>
    </citation>
    <scope>IDENTIFICATION</scope>
</reference>
<dbReference type="STRING" id="6186.A0A183JVF8"/>
<accession>A0A183JVF8</accession>